<dbReference type="Proteomes" id="UP000092666">
    <property type="component" value="Unassembled WGS sequence"/>
</dbReference>
<dbReference type="InterPro" id="IPR016195">
    <property type="entry name" value="Pol/histidinol_Pase-like"/>
</dbReference>
<dbReference type="PANTHER" id="PTHR13031">
    <property type="entry name" value="RIBONUCLEASE P SUBUNIT P30"/>
    <property type="match status" value="1"/>
</dbReference>
<name>A0A1B9GZV4_9TREE</name>
<feature type="region of interest" description="Disordered" evidence="4">
    <location>
        <begin position="357"/>
        <end position="428"/>
    </location>
</feature>
<dbReference type="AlphaFoldDB" id="A0A1B9GZV4"/>
<dbReference type="SUPFAM" id="SSF89550">
    <property type="entry name" value="PHP domain-like"/>
    <property type="match status" value="1"/>
</dbReference>
<dbReference type="GO" id="GO:0008033">
    <property type="term" value="P:tRNA processing"/>
    <property type="evidence" value="ECO:0007669"/>
    <property type="project" value="UniProtKB-KW"/>
</dbReference>
<dbReference type="InterPro" id="IPR002738">
    <property type="entry name" value="RNase_P_p30"/>
</dbReference>
<reference evidence="6" key="2">
    <citation type="submission" date="2013-12" db="EMBL/GenBank/DDBJ databases">
        <title>Evolution of pathogenesis and genome organization in the Tremellales.</title>
        <authorList>
            <person name="Cuomo C."/>
            <person name="Litvintseva A."/>
            <person name="Heitman J."/>
            <person name="Chen Y."/>
            <person name="Sun S."/>
            <person name="Springer D."/>
            <person name="Dromer F."/>
            <person name="Young S."/>
            <person name="Zeng Q."/>
            <person name="Chapman S."/>
            <person name="Gujja S."/>
            <person name="Saif S."/>
            <person name="Birren B."/>
        </authorList>
    </citation>
    <scope>NUCLEOTIDE SEQUENCE [LARGE SCALE GENOMIC DNA]</scope>
    <source>
        <strain evidence="6">BCC8398</strain>
    </source>
</reference>
<feature type="compositionally biased region" description="Low complexity" evidence="4">
    <location>
        <begin position="388"/>
        <end position="400"/>
    </location>
</feature>
<feature type="compositionally biased region" description="Basic residues" evidence="4">
    <location>
        <begin position="417"/>
        <end position="428"/>
    </location>
</feature>
<organism evidence="5 6">
    <name type="scientific">Kwoniella heveanensis BCC8398</name>
    <dbReference type="NCBI Taxonomy" id="1296120"/>
    <lineage>
        <taxon>Eukaryota</taxon>
        <taxon>Fungi</taxon>
        <taxon>Dikarya</taxon>
        <taxon>Basidiomycota</taxon>
        <taxon>Agaricomycotina</taxon>
        <taxon>Tremellomycetes</taxon>
        <taxon>Tremellales</taxon>
        <taxon>Cryptococcaceae</taxon>
        <taxon>Kwoniella</taxon>
    </lineage>
</organism>
<comment type="similarity">
    <text evidence="2">Belongs to the eukaryotic/archaeal RNase P protein component 3 family.</text>
</comment>
<evidence type="ECO:0000256" key="3">
    <source>
        <dbReference type="ARBA" id="ARBA00022694"/>
    </source>
</evidence>
<dbReference type="GO" id="GO:0005655">
    <property type="term" value="C:nucleolar ribonuclease P complex"/>
    <property type="evidence" value="ECO:0007669"/>
    <property type="project" value="TreeGrafter"/>
</dbReference>
<evidence type="ECO:0000256" key="1">
    <source>
        <dbReference type="ARBA" id="ARBA00004123"/>
    </source>
</evidence>
<feature type="compositionally biased region" description="Low complexity" evidence="4">
    <location>
        <begin position="105"/>
        <end position="134"/>
    </location>
</feature>
<protein>
    <submittedName>
        <fullName evidence="5">Uncharacterized protein</fullName>
    </submittedName>
</protein>
<sequence>MYFDLYFPFPIPEPDETQNKKAKKGKGKAAVPAAETAFIAASKDCWTGLESKERNGIARRAALLGHLGYSVVGCTINPGEPSNQVHPSPFQTSLPFPDIDPRKWSAASASTPAASSASSSSSSSSKHVASTSQAGSNGGKPPLVQVTRYHMRLDDSRVHPLTGANTNALRNYDILSVSPTSDKAFQLACTDMSNPGPNQISIITLPLHEKPFTFRFNRKQMKQAQRNGVVFELLYSAALFPSLNLSPETAKRYRQNFLSNAREVVRITGGKGVIFSSGPGVNENGFRGPLDLVNLGTMIGMPSNLAKEAVSDAPRAVLLRAQSRRTFKAVMSTPKIVPPPSISAAEQPPVEIQAQNDTTPTAANTTEDTHVKIADDTAADVEMAQPNKSPQLQSQSQRQPHSPKKRSAEIEGATTSIKKKNKKNKGSS</sequence>
<dbReference type="GO" id="GO:0003723">
    <property type="term" value="F:RNA binding"/>
    <property type="evidence" value="ECO:0007669"/>
    <property type="project" value="TreeGrafter"/>
</dbReference>
<dbReference type="STRING" id="1296120.A0A1B9GZV4"/>
<keyword evidence="6" id="KW-1185">Reference proteome</keyword>
<dbReference type="EMBL" id="KI669495">
    <property type="protein sequence ID" value="OCF36540.1"/>
    <property type="molecule type" value="Genomic_DNA"/>
</dbReference>
<evidence type="ECO:0000256" key="4">
    <source>
        <dbReference type="SAM" id="MobiDB-lite"/>
    </source>
</evidence>
<reference evidence="5 6" key="1">
    <citation type="submission" date="2013-07" db="EMBL/GenBank/DDBJ databases">
        <title>The Genome Sequence of Cryptococcus heveanensis BCC8398.</title>
        <authorList>
            <consortium name="The Broad Institute Genome Sequencing Platform"/>
            <person name="Cuomo C."/>
            <person name="Litvintseva A."/>
            <person name="Chen Y."/>
            <person name="Heitman J."/>
            <person name="Sun S."/>
            <person name="Springer D."/>
            <person name="Dromer F."/>
            <person name="Young S.K."/>
            <person name="Zeng Q."/>
            <person name="Gargeya S."/>
            <person name="Fitzgerald M."/>
            <person name="Abouelleil A."/>
            <person name="Alvarado L."/>
            <person name="Berlin A.M."/>
            <person name="Chapman S.B."/>
            <person name="Dewar J."/>
            <person name="Goldberg J."/>
            <person name="Griggs A."/>
            <person name="Gujja S."/>
            <person name="Hansen M."/>
            <person name="Howarth C."/>
            <person name="Imamovic A."/>
            <person name="Larimer J."/>
            <person name="McCowan C."/>
            <person name="Murphy C."/>
            <person name="Pearson M."/>
            <person name="Priest M."/>
            <person name="Roberts A."/>
            <person name="Saif S."/>
            <person name="Shea T."/>
            <person name="Sykes S."/>
            <person name="Wortman J."/>
            <person name="Nusbaum C."/>
            <person name="Birren B."/>
        </authorList>
    </citation>
    <scope>NUCLEOTIDE SEQUENCE [LARGE SCALE GENOMIC DNA]</scope>
    <source>
        <strain evidence="5 6">BCC8398</strain>
    </source>
</reference>
<evidence type="ECO:0000313" key="6">
    <source>
        <dbReference type="Proteomes" id="UP000092666"/>
    </source>
</evidence>
<feature type="region of interest" description="Disordered" evidence="4">
    <location>
        <begin position="80"/>
        <end position="143"/>
    </location>
</feature>
<gene>
    <name evidence="5" type="ORF">I316_01790</name>
</gene>
<feature type="compositionally biased region" description="Polar residues" evidence="4">
    <location>
        <begin position="80"/>
        <end position="94"/>
    </location>
</feature>
<evidence type="ECO:0000313" key="5">
    <source>
        <dbReference type="EMBL" id="OCF36540.1"/>
    </source>
</evidence>
<dbReference type="PANTHER" id="PTHR13031:SF0">
    <property type="entry name" value="RIBONUCLEASE P PROTEIN SUBUNIT P30"/>
    <property type="match status" value="1"/>
</dbReference>
<comment type="subcellular location">
    <subcellularLocation>
        <location evidence="1">Nucleus</location>
    </subcellularLocation>
</comment>
<dbReference type="OrthoDB" id="17948at2759"/>
<evidence type="ECO:0000256" key="2">
    <source>
        <dbReference type="ARBA" id="ARBA00007331"/>
    </source>
</evidence>
<accession>A0A1B9GZV4</accession>
<feature type="compositionally biased region" description="Low complexity" evidence="4">
    <location>
        <begin position="357"/>
        <end position="366"/>
    </location>
</feature>
<dbReference type="Gene3D" id="3.20.20.140">
    <property type="entry name" value="Metal-dependent hydrolases"/>
    <property type="match status" value="1"/>
</dbReference>
<dbReference type="Pfam" id="PF01876">
    <property type="entry name" value="RNase_P_p30"/>
    <property type="match status" value="1"/>
</dbReference>
<keyword evidence="3" id="KW-0819">tRNA processing</keyword>
<proteinExistence type="inferred from homology"/>